<gene>
    <name evidence="1" type="ORF">LMG28140_00614</name>
</gene>
<keyword evidence="2" id="KW-1185">Reference proteome</keyword>
<dbReference type="InterPro" id="IPR032349">
    <property type="entry name" value="DUF4865"/>
</dbReference>
<comment type="caution">
    <text evidence="1">The sequence shown here is derived from an EMBL/GenBank/DDBJ whole genome shotgun (WGS) entry which is preliminary data.</text>
</comment>
<dbReference type="Pfam" id="PF16157">
    <property type="entry name" value="DUF4865"/>
    <property type="match status" value="1"/>
</dbReference>
<evidence type="ECO:0008006" key="3">
    <source>
        <dbReference type="Google" id="ProtNLM"/>
    </source>
</evidence>
<reference evidence="1 2" key="1">
    <citation type="submission" date="2020-10" db="EMBL/GenBank/DDBJ databases">
        <authorList>
            <person name="Peeters C."/>
        </authorList>
    </citation>
    <scope>NUCLEOTIDE SEQUENCE [LARGE SCALE GENOMIC DNA]</scope>
    <source>
        <strain evidence="1 2">LMG 28140</strain>
    </source>
</reference>
<name>A0ABM8NBM0_9BURK</name>
<sequence length="193" mass="21891">MILAHYAHRLPADYDIDAIRERAKTRGPLWDDVPELYFKGFLLREAGRSGAIANNYSSLYLWQTDAAFRDFLTSGRYRTVTDLFGRASIQTRVTLDARRGRASHARFVYEEELSIPVDADLTAVFENEIDRNRRISAVPQTVAAVIAVETQRWRITRIVLSEAGPGERDLGTPYEVLHLARPLLDTLPSSDAR</sequence>
<evidence type="ECO:0000313" key="1">
    <source>
        <dbReference type="EMBL" id="CAD6515538.1"/>
    </source>
</evidence>
<protein>
    <recommendedName>
        <fullName evidence="3">DUF4865 family protein</fullName>
    </recommendedName>
</protein>
<evidence type="ECO:0000313" key="2">
    <source>
        <dbReference type="Proteomes" id="UP000598032"/>
    </source>
</evidence>
<organism evidence="1 2">
    <name type="scientific">Paraburkholderia metrosideri</name>
    <dbReference type="NCBI Taxonomy" id="580937"/>
    <lineage>
        <taxon>Bacteria</taxon>
        <taxon>Pseudomonadati</taxon>
        <taxon>Pseudomonadota</taxon>
        <taxon>Betaproteobacteria</taxon>
        <taxon>Burkholderiales</taxon>
        <taxon>Burkholderiaceae</taxon>
        <taxon>Paraburkholderia</taxon>
    </lineage>
</organism>
<dbReference type="RefSeq" id="WP_201640849.1">
    <property type="nucleotide sequence ID" value="NZ_CAJHCP010000002.1"/>
</dbReference>
<accession>A0ABM8NBM0</accession>
<proteinExistence type="predicted"/>
<dbReference type="Proteomes" id="UP000598032">
    <property type="component" value="Unassembled WGS sequence"/>
</dbReference>
<dbReference type="EMBL" id="CAJHCP010000002">
    <property type="protein sequence ID" value="CAD6515538.1"/>
    <property type="molecule type" value="Genomic_DNA"/>
</dbReference>